<reference evidence="1 2" key="1">
    <citation type="submission" date="2024-07" db="EMBL/GenBank/DDBJ databases">
        <title>The genome sequence of type strain Sediminicola arcticus GDMCC 1.2805.</title>
        <authorList>
            <person name="Liu Y."/>
        </authorList>
    </citation>
    <scope>NUCLEOTIDE SEQUENCE [LARGE SCALE GENOMIC DNA]</scope>
    <source>
        <strain evidence="1 2">GDMCC 1.2805</strain>
    </source>
</reference>
<evidence type="ECO:0008006" key="3">
    <source>
        <dbReference type="Google" id="ProtNLM"/>
    </source>
</evidence>
<gene>
    <name evidence="1" type="ORF">ABXZ36_01185</name>
</gene>
<evidence type="ECO:0000313" key="1">
    <source>
        <dbReference type="EMBL" id="MET6989256.1"/>
    </source>
</evidence>
<keyword evidence="2" id="KW-1185">Reference proteome</keyword>
<comment type="caution">
    <text evidence="1">The sequence shown here is derived from an EMBL/GenBank/DDBJ whole genome shotgun (WGS) entry which is preliminary data.</text>
</comment>
<dbReference type="Proteomes" id="UP001549799">
    <property type="component" value="Unassembled WGS sequence"/>
</dbReference>
<protein>
    <recommendedName>
        <fullName evidence="3">Beta-lactamase-inhibitor-like PepSY-like domain-containing protein</fullName>
    </recommendedName>
</protein>
<dbReference type="SUPFAM" id="SSF160574">
    <property type="entry name" value="BT0923-like"/>
    <property type="match status" value="1"/>
</dbReference>
<dbReference type="Gene3D" id="3.40.1420.30">
    <property type="match status" value="1"/>
</dbReference>
<proteinExistence type="predicted"/>
<dbReference type="RefSeq" id="WP_354613623.1">
    <property type="nucleotide sequence ID" value="NZ_JBEXAE010000001.1"/>
</dbReference>
<dbReference type="EMBL" id="JBEXAE010000001">
    <property type="protein sequence ID" value="MET6989256.1"/>
    <property type="molecule type" value="Genomic_DNA"/>
</dbReference>
<evidence type="ECO:0000313" key="2">
    <source>
        <dbReference type="Proteomes" id="UP001549799"/>
    </source>
</evidence>
<organism evidence="1 2">
    <name type="scientific">Sediminicola arcticus</name>
    <dbReference type="NCBI Taxonomy" id="1574308"/>
    <lineage>
        <taxon>Bacteria</taxon>
        <taxon>Pseudomonadati</taxon>
        <taxon>Bacteroidota</taxon>
        <taxon>Flavobacteriia</taxon>
        <taxon>Flavobacteriales</taxon>
        <taxon>Flavobacteriaceae</taxon>
        <taxon>Sediminicola</taxon>
    </lineage>
</organism>
<sequence>MKYKLVLLILAFFSLHMVIGQNKMEREYRIKKSQFPKTSLDILKTELGKVKKLRFYKERDSNKISYEAKFKKDRLWYSVEFSETGDLEDIEITIKQVDLPNDSWQEVNSYLQENFTQFRIKKMQQQYLPLKKQPTSKTFKQAFQNLMLPDINYEIIVSGKTEKGFEDFEILFDAKGNFKTVRKSLPPNYDHILY</sequence>
<accession>A0ABV2SQ20</accession>
<name>A0ABV2SQ20_9FLAO</name>